<dbReference type="RefSeq" id="WP_008039771.1">
    <property type="nucleotide sequence ID" value="NZ_JH725147.1"/>
</dbReference>
<keyword evidence="2" id="KW-1185">Reference proteome</keyword>
<evidence type="ECO:0000313" key="1">
    <source>
        <dbReference type="EMBL" id="EJF88866.1"/>
    </source>
</evidence>
<dbReference type="eggNOG" id="ENOG50313H8">
    <property type="taxonomic scope" value="Bacteria"/>
</dbReference>
<name>J0QSL9_9HYPH</name>
<dbReference type="Proteomes" id="UP000008952">
    <property type="component" value="Unassembled WGS sequence"/>
</dbReference>
<protein>
    <submittedName>
        <fullName evidence="1">Uncharacterized protein</fullName>
    </submittedName>
</protein>
<gene>
    <name evidence="1" type="ORF">ME5_01417</name>
</gene>
<dbReference type="STRING" id="1094558.ME5_01417"/>
<sequence>MREYNPLNSSSSEIKKSLKEDAQNLYKFAERLLDMQFELAHLRENTQKDEPRLTHTLDDLKTQLDHISLALILEYKTRQKNEHILKKILKTFDDHNSKIDCKINETGRLLMQEIRSINERSAQTLKFQDKDTVLPGASSNIDRIIEHLQKAREKVVSDSPHLFA</sequence>
<reference evidence="1 2" key="1">
    <citation type="submission" date="2012-03" db="EMBL/GenBank/DDBJ databases">
        <title>The Genome Sequence of Bartonella tamiae Th239.</title>
        <authorList>
            <consortium name="The Broad Institute Genome Sequencing Platform"/>
            <consortium name="The Broad Institute Genome Sequencing Center for Infectious Disease"/>
            <person name="Feldgarden M."/>
            <person name="Kirby J."/>
            <person name="Kosoy M."/>
            <person name="Birtles R."/>
            <person name="Probert W.S."/>
            <person name="Chiaraviglio L."/>
            <person name="Young S.K."/>
            <person name="Zeng Q."/>
            <person name="Gargeya S."/>
            <person name="Fitzgerald M."/>
            <person name="Haas B."/>
            <person name="Abouelleil A."/>
            <person name="Alvarado L."/>
            <person name="Arachchi H.M."/>
            <person name="Berlin A."/>
            <person name="Chapman S.B."/>
            <person name="Gearin G."/>
            <person name="Goldberg J."/>
            <person name="Griggs A."/>
            <person name="Gujja S."/>
            <person name="Hansen M."/>
            <person name="Heiman D."/>
            <person name="Howarth C."/>
            <person name="Larimer J."/>
            <person name="Lui A."/>
            <person name="MacDonald P.J.P."/>
            <person name="McCowen C."/>
            <person name="Montmayeur A."/>
            <person name="Murphy C."/>
            <person name="Neiman D."/>
            <person name="Pearson M."/>
            <person name="Priest M."/>
            <person name="Roberts A."/>
            <person name="Saif S."/>
            <person name="Shea T."/>
            <person name="Sisk P."/>
            <person name="Stolte C."/>
            <person name="Sykes S."/>
            <person name="Wortman J."/>
            <person name="Nusbaum C."/>
            <person name="Birren B."/>
        </authorList>
    </citation>
    <scope>NUCLEOTIDE SEQUENCE [LARGE SCALE GENOMIC DNA]</scope>
    <source>
        <strain evidence="1 2">Th239</strain>
    </source>
</reference>
<comment type="caution">
    <text evidence="1">The sequence shown here is derived from an EMBL/GenBank/DDBJ whole genome shotgun (WGS) entry which is preliminary data.</text>
</comment>
<dbReference type="OrthoDB" id="7922856at2"/>
<accession>J0QSL9</accession>
<proteinExistence type="predicted"/>
<dbReference type="AlphaFoldDB" id="J0QSL9"/>
<dbReference type="EMBL" id="AIMB01000008">
    <property type="protein sequence ID" value="EJF88866.1"/>
    <property type="molecule type" value="Genomic_DNA"/>
</dbReference>
<dbReference type="PATRIC" id="fig|1094558.3.peg.1520"/>
<organism evidence="1 2">
    <name type="scientific">Bartonella tamiae Th239</name>
    <dbReference type="NCBI Taxonomy" id="1094558"/>
    <lineage>
        <taxon>Bacteria</taxon>
        <taxon>Pseudomonadati</taxon>
        <taxon>Pseudomonadota</taxon>
        <taxon>Alphaproteobacteria</taxon>
        <taxon>Hyphomicrobiales</taxon>
        <taxon>Bartonellaceae</taxon>
        <taxon>Bartonella</taxon>
    </lineage>
</organism>
<evidence type="ECO:0000313" key="2">
    <source>
        <dbReference type="Proteomes" id="UP000008952"/>
    </source>
</evidence>
<dbReference type="HOGENOM" id="CLU_1615778_0_0_5"/>